<reference evidence="11" key="1">
    <citation type="journal article" date="2015" name="J. Biotechnol.">
        <title>The structure of the Cyberlindnera jadinii genome and its relation to Candida utilis analyzed by the occurrence of single nucleotide polymorphisms.</title>
        <authorList>
            <person name="Rupp O."/>
            <person name="Brinkrolf K."/>
            <person name="Buerth C."/>
            <person name="Kunigo M."/>
            <person name="Schneider J."/>
            <person name="Jaenicke S."/>
            <person name="Goesmann A."/>
            <person name="Puehler A."/>
            <person name="Jaeger K.-E."/>
            <person name="Ernst J.F."/>
        </authorList>
    </citation>
    <scope>NUCLEOTIDE SEQUENCE [LARGE SCALE GENOMIC DNA]</scope>
    <source>
        <strain evidence="11">ATCC 18201 / CBS 1600 / BCRC 20928 / JCM 3617 / NBRC 0987 / NRRL Y-1542</strain>
    </source>
</reference>
<dbReference type="Pfam" id="PF08528">
    <property type="entry name" value="Whi5"/>
    <property type="match status" value="1"/>
</dbReference>
<dbReference type="InterPro" id="IPR039198">
    <property type="entry name" value="Srl3/Whi5"/>
</dbReference>
<keyword evidence="7" id="KW-0804">Transcription</keyword>
<feature type="compositionally biased region" description="Polar residues" evidence="9">
    <location>
        <begin position="269"/>
        <end position="285"/>
    </location>
</feature>
<comment type="similarity">
    <text evidence="3">Belongs to the WHI5/NRM1 family.</text>
</comment>
<dbReference type="GO" id="GO:0005737">
    <property type="term" value="C:cytoplasm"/>
    <property type="evidence" value="ECO:0007669"/>
    <property type="project" value="UniProtKB-SubCell"/>
</dbReference>
<feature type="compositionally biased region" description="Polar residues" evidence="9">
    <location>
        <begin position="10"/>
        <end position="25"/>
    </location>
</feature>
<feature type="region of interest" description="Disordered" evidence="9">
    <location>
        <begin position="267"/>
        <end position="290"/>
    </location>
</feature>
<evidence type="ECO:0000256" key="3">
    <source>
        <dbReference type="ARBA" id="ARBA00006922"/>
    </source>
</evidence>
<dbReference type="InterPro" id="IPR013734">
    <property type="entry name" value="TF_Nrm1/Whi5"/>
</dbReference>
<evidence type="ECO:0000256" key="5">
    <source>
        <dbReference type="ARBA" id="ARBA00022491"/>
    </source>
</evidence>
<dbReference type="EMBL" id="CDQK01000003">
    <property type="protein sequence ID" value="CEP22589.1"/>
    <property type="molecule type" value="Genomic_DNA"/>
</dbReference>
<evidence type="ECO:0000256" key="8">
    <source>
        <dbReference type="ARBA" id="ARBA00023242"/>
    </source>
</evidence>
<protein>
    <submittedName>
        <fullName evidence="10">Uncharacterized protein</fullName>
    </submittedName>
</protein>
<keyword evidence="6" id="KW-0805">Transcription regulation</keyword>
<accession>A0A0H5CD86</accession>
<feature type="region of interest" description="Disordered" evidence="9">
    <location>
        <begin position="312"/>
        <end position="386"/>
    </location>
</feature>
<dbReference type="GO" id="GO:0033309">
    <property type="term" value="C:SBF transcription complex"/>
    <property type="evidence" value="ECO:0007669"/>
    <property type="project" value="TreeGrafter"/>
</dbReference>
<gene>
    <name evidence="10" type="ORF">BN1211_2970</name>
</gene>
<feature type="compositionally biased region" description="Polar residues" evidence="9">
    <location>
        <begin position="206"/>
        <end position="217"/>
    </location>
</feature>
<comment type="subcellular location">
    <subcellularLocation>
        <location evidence="2">Cytoplasm</location>
    </subcellularLocation>
    <subcellularLocation>
        <location evidence="1">Nucleus</location>
    </subcellularLocation>
</comment>
<keyword evidence="5" id="KW-0678">Repressor</keyword>
<sequence length="386" mass="42134">MSDSEGLKSPQMTKTKVLSYQQLLNPASPSTSPPKTSSHTQTDATPKDERLTPSTPPRNTASSTNHSPEDITQRRGSHSSSYTHEARIVLPPMTPSTNTHKRSDSMTRLGNIPMTPMTKLLHDDAHGETPLRSPSHAHDDEDGGRPPIRQITNKLRTRLNYAMVKFSNGWTDQSLDELEKNFAEGSSNDDQAHLTVSKSALLKSPTKVTKPTRSNILLSPRKGSREHRKSMEPLDAGGSASAAFLHAISKSGSPKRRNFHNALRIVPISPSNASSPNRVRSSQESPEAEAIETLMSLSSPRSSKVLEFPVVKLQPQPQIQPRAHGQSSSSAQSQTSFTRGPLPRQKLVFGDEDESAIYQTESEDTEPEDAMVDIDARTDSAPGTPS</sequence>
<proteinExistence type="inferred from homology"/>
<evidence type="ECO:0000256" key="4">
    <source>
        <dbReference type="ARBA" id="ARBA00022490"/>
    </source>
</evidence>
<evidence type="ECO:0000313" key="11">
    <source>
        <dbReference type="Proteomes" id="UP000038830"/>
    </source>
</evidence>
<evidence type="ECO:0000256" key="2">
    <source>
        <dbReference type="ARBA" id="ARBA00004496"/>
    </source>
</evidence>
<dbReference type="PANTHER" id="PTHR28246">
    <property type="entry name" value="G1-SPECIFIC TRANSCRIPTIONAL REPRESSOR WHI5-RELATED"/>
    <property type="match status" value="1"/>
</dbReference>
<feature type="compositionally biased region" description="Low complexity" evidence="9">
    <location>
        <begin position="326"/>
        <end position="336"/>
    </location>
</feature>
<dbReference type="PANTHER" id="PTHR28246:SF1">
    <property type="entry name" value="G1-SPECIFIC TRANSCRIPTIONAL REPRESSOR WHI5-RELATED"/>
    <property type="match status" value="1"/>
</dbReference>
<feature type="region of interest" description="Disordered" evidence="9">
    <location>
        <begin position="1"/>
        <end position="148"/>
    </location>
</feature>
<feature type="region of interest" description="Disordered" evidence="9">
    <location>
        <begin position="202"/>
        <end position="237"/>
    </location>
</feature>
<dbReference type="AlphaFoldDB" id="A0A0H5CD86"/>
<dbReference type="GO" id="GO:0000082">
    <property type="term" value="P:G1/S transition of mitotic cell cycle"/>
    <property type="evidence" value="ECO:0007669"/>
    <property type="project" value="InterPro"/>
</dbReference>
<evidence type="ECO:0000256" key="1">
    <source>
        <dbReference type="ARBA" id="ARBA00004123"/>
    </source>
</evidence>
<feature type="compositionally biased region" description="Polar residues" evidence="9">
    <location>
        <begin position="57"/>
        <end position="66"/>
    </location>
</feature>
<evidence type="ECO:0000256" key="7">
    <source>
        <dbReference type="ARBA" id="ARBA00023163"/>
    </source>
</evidence>
<evidence type="ECO:0000256" key="9">
    <source>
        <dbReference type="SAM" id="MobiDB-lite"/>
    </source>
</evidence>
<name>A0A0H5CD86_CYBJN</name>
<feature type="compositionally biased region" description="Acidic residues" evidence="9">
    <location>
        <begin position="350"/>
        <end position="372"/>
    </location>
</feature>
<organism evidence="10 11">
    <name type="scientific">Cyberlindnera jadinii (strain ATCC 18201 / CBS 1600 / BCRC 20928 / JCM 3617 / NBRC 0987 / NRRL Y-1542)</name>
    <name type="common">Torula yeast</name>
    <name type="synonym">Candida utilis</name>
    <dbReference type="NCBI Taxonomy" id="983966"/>
    <lineage>
        <taxon>Eukaryota</taxon>
        <taxon>Fungi</taxon>
        <taxon>Dikarya</taxon>
        <taxon>Ascomycota</taxon>
        <taxon>Saccharomycotina</taxon>
        <taxon>Saccharomycetes</taxon>
        <taxon>Phaffomycetales</taxon>
        <taxon>Phaffomycetaceae</taxon>
        <taxon>Cyberlindnera</taxon>
    </lineage>
</organism>
<evidence type="ECO:0000256" key="6">
    <source>
        <dbReference type="ARBA" id="ARBA00023015"/>
    </source>
</evidence>
<keyword evidence="8" id="KW-0539">Nucleus</keyword>
<dbReference type="Proteomes" id="UP000038830">
    <property type="component" value="Unassembled WGS sequence"/>
</dbReference>
<keyword evidence="4" id="KW-0963">Cytoplasm</keyword>
<evidence type="ECO:0000313" key="10">
    <source>
        <dbReference type="EMBL" id="CEP22589.1"/>
    </source>
</evidence>
<dbReference type="GO" id="GO:0003712">
    <property type="term" value="F:transcription coregulator activity"/>
    <property type="evidence" value="ECO:0007669"/>
    <property type="project" value="TreeGrafter"/>
</dbReference>
<feature type="compositionally biased region" description="Low complexity" evidence="9">
    <location>
        <begin position="26"/>
        <end position="42"/>
    </location>
</feature>
<feature type="compositionally biased region" description="Basic and acidic residues" evidence="9">
    <location>
        <begin position="120"/>
        <end position="129"/>
    </location>
</feature>